<accession>A0ABV8RCA3</accession>
<evidence type="ECO:0000313" key="1">
    <source>
        <dbReference type="EMBL" id="MFC4290820.1"/>
    </source>
</evidence>
<dbReference type="RefSeq" id="WP_381420422.1">
    <property type="nucleotide sequence ID" value="NZ_JBHSDH010000005.1"/>
</dbReference>
<dbReference type="PANTHER" id="PTHR42194:SF1">
    <property type="entry name" value="UPF0276 PROTEIN HI_1600"/>
    <property type="match status" value="1"/>
</dbReference>
<name>A0ABV8RCA3_9SPHN</name>
<dbReference type="EMBL" id="JBHSDH010000005">
    <property type="protein sequence ID" value="MFC4290820.1"/>
    <property type="molecule type" value="Genomic_DNA"/>
</dbReference>
<dbReference type="InterPro" id="IPR036237">
    <property type="entry name" value="Xyl_isomerase-like_sf"/>
</dbReference>
<proteinExistence type="predicted"/>
<organism evidence="1 2">
    <name type="scientific">Sphingorhabdus arenilitoris</name>
    <dbReference type="NCBI Taxonomy" id="1490041"/>
    <lineage>
        <taxon>Bacteria</taxon>
        <taxon>Pseudomonadati</taxon>
        <taxon>Pseudomonadota</taxon>
        <taxon>Alphaproteobacteria</taxon>
        <taxon>Sphingomonadales</taxon>
        <taxon>Sphingomonadaceae</taxon>
        <taxon>Sphingorhabdus</taxon>
    </lineage>
</organism>
<dbReference type="NCBIfam" id="NF003818">
    <property type="entry name" value="PRK05409.1"/>
    <property type="match status" value="1"/>
</dbReference>
<evidence type="ECO:0000313" key="2">
    <source>
        <dbReference type="Proteomes" id="UP001595887"/>
    </source>
</evidence>
<dbReference type="Proteomes" id="UP001595887">
    <property type="component" value="Unassembled WGS sequence"/>
</dbReference>
<dbReference type="InterPro" id="IPR007801">
    <property type="entry name" value="MbnB/TglH/ChrH"/>
</dbReference>
<reference evidence="2" key="1">
    <citation type="journal article" date="2019" name="Int. J. Syst. Evol. Microbiol.">
        <title>The Global Catalogue of Microorganisms (GCM) 10K type strain sequencing project: providing services to taxonomists for standard genome sequencing and annotation.</title>
        <authorList>
            <consortium name="The Broad Institute Genomics Platform"/>
            <consortium name="The Broad Institute Genome Sequencing Center for Infectious Disease"/>
            <person name="Wu L."/>
            <person name="Ma J."/>
        </authorList>
    </citation>
    <scope>NUCLEOTIDE SEQUENCE [LARGE SCALE GENOMIC DNA]</scope>
    <source>
        <strain evidence="2">CECT 8531</strain>
    </source>
</reference>
<comment type="caution">
    <text evidence="1">The sequence shown here is derived from an EMBL/GenBank/DDBJ whole genome shotgun (WGS) entry which is preliminary data.</text>
</comment>
<dbReference type="Gene3D" id="3.20.20.150">
    <property type="entry name" value="Divalent-metal-dependent TIM barrel enzymes"/>
    <property type="match status" value="1"/>
</dbReference>
<dbReference type="PANTHER" id="PTHR42194">
    <property type="entry name" value="UPF0276 PROTEIN HI_1600"/>
    <property type="match status" value="1"/>
</dbReference>
<keyword evidence="2" id="KW-1185">Reference proteome</keyword>
<sequence>MPTKPADNAHHQSSGLPPAAGIGLKAAHYHDVLDRNGQTNPFWLEVHPQNYFGDGGPPHHWLTAIADLYPISFHSVGLSLGSADGLNEYDLGKIAGLCERYNPASVSDHLSFSGNAHDRFADLLPIPYTHAALDHFAAQIDRVQSRLKRAMLIENPSRYLAYQGDQMSEIEFIERLIRRTGCGLIFDINNVEVSACNLNFSAAVYVDAIDPDWVGEIHLAGHATETHDSGPLKIDDHGSAVSDVTWQLFERFIARSGPKPVLIEWDTDVPAYQTLIAEAAKAQAVMDEVATLAPLLEPVHAG</sequence>
<gene>
    <name evidence="1" type="ORF">ACFOWX_00120</name>
</gene>
<dbReference type="SUPFAM" id="SSF51658">
    <property type="entry name" value="Xylose isomerase-like"/>
    <property type="match status" value="1"/>
</dbReference>
<protein>
    <submittedName>
        <fullName evidence="1">DUF692 family multinuclear iron-containing protein</fullName>
    </submittedName>
</protein>
<dbReference type="Pfam" id="PF05114">
    <property type="entry name" value="MbnB_TglH_ChrH"/>
    <property type="match status" value="1"/>
</dbReference>